<dbReference type="InterPro" id="IPR036259">
    <property type="entry name" value="MFS_trans_sf"/>
</dbReference>
<keyword evidence="5 6" id="KW-0472">Membrane</keyword>
<feature type="transmembrane region" description="Helical" evidence="6">
    <location>
        <begin position="341"/>
        <end position="369"/>
    </location>
</feature>
<dbReference type="PROSITE" id="PS50850">
    <property type="entry name" value="MFS"/>
    <property type="match status" value="1"/>
</dbReference>
<keyword evidence="2" id="KW-1003">Cell membrane</keyword>
<dbReference type="AlphaFoldDB" id="A0A5C5RH71"/>
<reference evidence="8 9" key="2">
    <citation type="submission" date="2019-08" db="EMBL/GenBank/DDBJ databases">
        <title>Tsukamurella conjunctivitidis sp. nov., Tsukamurella assacharolytica sp. nov. and Tsukamurella sputae sp. nov. isolated from patients with conjunctivitis, bacteraemia (lymphoma) and respiratory infection (sputum) in Hong Kong.</title>
        <authorList>
            <person name="Fok K.M.N."/>
            <person name="Fong J.Y.H."/>
        </authorList>
    </citation>
    <scope>NUCLEOTIDE SEQUENCE [LARGE SCALE GENOMIC DNA]</scope>
    <source>
        <strain evidence="8 9">HKU70</strain>
    </source>
</reference>
<dbReference type="Pfam" id="PF07690">
    <property type="entry name" value="MFS_1"/>
    <property type="match status" value="1"/>
</dbReference>
<dbReference type="InterPro" id="IPR011701">
    <property type="entry name" value="MFS"/>
</dbReference>
<feature type="transmembrane region" description="Helical" evidence="6">
    <location>
        <begin position="264"/>
        <end position="297"/>
    </location>
</feature>
<feature type="domain" description="Major facilitator superfamily (MFS) profile" evidence="7">
    <location>
        <begin position="4"/>
        <end position="378"/>
    </location>
</feature>
<proteinExistence type="predicted"/>
<evidence type="ECO:0000313" key="9">
    <source>
        <dbReference type="Proteomes" id="UP000319792"/>
    </source>
</evidence>
<dbReference type="GO" id="GO:0005886">
    <property type="term" value="C:plasma membrane"/>
    <property type="evidence" value="ECO:0007669"/>
    <property type="project" value="UniProtKB-SubCell"/>
</dbReference>
<evidence type="ECO:0000256" key="2">
    <source>
        <dbReference type="ARBA" id="ARBA00022475"/>
    </source>
</evidence>
<feature type="transmembrane region" description="Helical" evidence="6">
    <location>
        <begin position="155"/>
        <end position="175"/>
    </location>
</feature>
<comment type="caution">
    <text evidence="8">The sequence shown here is derived from an EMBL/GenBank/DDBJ whole genome shotgun (WGS) entry which is preliminary data.</text>
</comment>
<organism evidence="8 9">
    <name type="scientific">Tsukamurella sputi</name>
    <dbReference type="NCBI Taxonomy" id="2591848"/>
    <lineage>
        <taxon>Bacteria</taxon>
        <taxon>Bacillati</taxon>
        <taxon>Actinomycetota</taxon>
        <taxon>Actinomycetes</taxon>
        <taxon>Mycobacteriales</taxon>
        <taxon>Tsukamurellaceae</taxon>
        <taxon>Tsukamurella</taxon>
    </lineage>
</organism>
<dbReference type="GO" id="GO:0022857">
    <property type="term" value="F:transmembrane transporter activity"/>
    <property type="evidence" value="ECO:0007669"/>
    <property type="project" value="InterPro"/>
</dbReference>
<dbReference type="Gene3D" id="1.20.1250.20">
    <property type="entry name" value="MFS general substrate transporter like domains"/>
    <property type="match status" value="1"/>
</dbReference>
<feature type="transmembrane region" description="Helical" evidence="6">
    <location>
        <begin position="196"/>
        <end position="219"/>
    </location>
</feature>
<dbReference type="InterPro" id="IPR050189">
    <property type="entry name" value="MFS_Efflux_Transporters"/>
</dbReference>
<feature type="transmembrane region" description="Helical" evidence="6">
    <location>
        <begin position="39"/>
        <end position="59"/>
    </location>
</feature>
<dbReference type="SUPFAM" id="SSF103473">
    <property type="entry name" value="MFS general substrate transporter"/>
    <property type="match status" value="1"/>
</dbReference>
<dbReference type="PANTHER" id="PTHR43124:SF10">
    <property type="entry name" value="PURINE EFFLUX PUMP PBUE"/>
    <property type="match status" value="1"/>
</dbReference>
<evidence type="ECO:0000256" key="6">
    <source>
        <dbReference type="SAM" id="Phobius"/>
    </source>
</evidence>
<keyword evidence="9" id="KW-1185">Reference proteome</keyword>
<evidence type="ECO:0000259" key="7">
    <source>
        <dbReference type="PROSITE" id="PS50850"/>
    </source>
</evidence>
<dbReference type="PANTHER" id="PTHR43124">
    <property type="entry name" value="PURINE EFFLUX PUMP PBUE"/>
    <property type="match status" value="1"/>
</dbReference>
<feature type="transmembrane region" description="Helical" evidence="6">
    <location>
        <begin position="239"/>
        <end position="257"/>
    </location>
</feature>
<keyword evidence="3 6" id="KW-0812">Transmembrane</keyword>
<feature type="transmembrane region" description="Helical" evidence="6">
    <location>
        <begin position="71"/>
        <end position="96"/>
    </location>
</feature>
<evidence type="ECO:0000256" key="4">
    <source>
        <dbReference type="ARBA" id="ARBA00022989"/>
    </source>
</evidence>
<keyword evidence="4 6" id="KW-1133">Transmembrane helix</keyword>
<sequence>MVRALWPFIIGSVALGLDAYVIAGLLPTIASDLHTTQSLVGLGVTAFTGAYAIAGPLLAGHAGRDSGRYLAVALTVFAAGNLLTVFAPTIAVFIVARVIAGAAAGVYSPLSSAVAAHLVAPERRGRALSLVLAGMATGSVFGVPLGLFVAQRVDWRATIGIITALGVIALLGVRFRGGEPLPRIEAPGLGARLRSLTATPTLLTVLVTLFTGIGSLGLYTYISPLLSTSSLSEHLTLSIWIWGIGGAVGVFAIGRIVDALKNTLAITAAITAALALVLLVIGLEPAAVILAAGLFLWGALGWSSLAPQQHTLLAAARENGATAVAANASANYLGSAIGSAVGALLVAGGTAGGSLALLAACPLLLAFLIQLVRIRIARGAAAEQPAPVA</sequence>
<evidence type="ECO:0000256" key="3">
    <source>
        <dbReference type="ARBA" id="ARBA00022692"/>
    </source>
</evidence>
<gene>
    <name evidence="8" type="ORF">FK268_21700</name>
</gene>
<name>A0A5C5RH71_9ACTN</name>
<evidence type="ECO:0000313" key="8">
    <source>
        <dbReference type="EMBL" id="TWS21974.1"/>
    </source>
</evidence>
<dbReference type="InterPro" id="IPR020846">
    <property type="entry name" value="MFS_dom"/>
</dbReference>
<comment type="subcellular location">
    <subcellularLocation>
        <location evidence="1">Cell membrane</location>
        <topology evidence="1">Multi-pass membrane protein</topology>
    </subcellularLocation>
</comment>
<accession>A0A5C5RH71</accession>
<feature type="transmembrane region" description="Helical" evidence="6">
    <location>
        <begin position="127"/>
        <end position="149"/>
    </location>
</feature>
<protein>
    <submittedName>
        <fullName evidence="8">MFS transporter</fullName>
    </submittedName>
</protein>
<dbReference type="OrthoDB" id="9814237at2"/>
<feature type="transmembrane region" description="Helical" evidence="6">
    <location>
        <begin position="102"/>
        <end position="120"/>
    </location>
</feature>
<evidence type="ECO:0000256" key="5">
    <source>
        <dbReference type="ARBA" id="ARBA00023136"/>
    </source>
</evidence>
<evidence type="ECO:0000256" key="1">
    <source>
        <dbReference type="ARBA" id="ARBA00004651"/>
    </source>
</evidence>
<dbReference type="EMBL" id="VIGV01000013">
    <property type="protein sequence ID" value="TWS21974.1"/>
    <property type="molecule type" value="Genomic_DNA"/>
</dbReference>
<dbReference type="Proteomes" id="UP000319792">
    <property type="component" value="Unassembled WGS sequence"/>
</dbReference>
<reference evidence="8 9" key="1">
    <citation type="submission" date="2019-06" db="EMBL/GenBank/DDBJ databases">
        <authorList>
            <person name="Teng J.L.L."/>
            <person name="Lee H.H."/>
            <person name="Lau S.K.P."/>
            <person name="Woo P.C.Y."/>
        </authorList>
    </citation>
    <scope>NUCLEOTIDE SEQUENCE [LARGE SCALE GENOMIC DNA]</scope>
    <source>
        <strain evidence="8 9">HKU70</strain>
    </source>
</reference>